<dbReference type="FunFam" id="2.60.40.60:FF:000449">
    <property type="entry name" value="Predicted protein"/>
    <property type="match status" value="1"/>
</dbReference>
<dbReference type="SUPFAM" id="SSF49313">
    <property type="entry name" value="Cadherin-like"/>
    <property type="match status" value="20"/>
</dbReference>
<reference evidence="16" key="1">
    <citation type="submission" date="2011-07" db="EMBL/GenBank/DDBJ databases">
        <authorList>
            <consortium name="Caenorhabditis brenneri Sequencing and Analysis Consortium"/>
            <person name="Wilson R.K."/>
        </authorList>
    </citation>
    <scope>NUCLEOTIDE SEQUENCE [LARGE SCALE GENOMIC DNA]</scope>
    <source>
        <strain evidence="16">PB2801</strain>
    </source>
</reference>
<dbReference type="FunFam" id="2.60.40.60:FF:000013">
    <property type="entry name" value="Cadherin EGF LAG seven-pass G-type receptor"/>
    <property type="match status" value="1"/>
</dbReference>
<keyword evidence="9" id="KW-1015">Disulfide bond</keyword>
<dbReference type="CDD" id="cd11304">
    <property type="entry name" value="Cadherin_repeat"/>
    <property type="match status" value="19"/>
</dbReference>
<evidence type="ECO:0000256" key="11">
    <source>
        <dbReference type="SAM" id="MobiDB-lite"/>
    </source>
</evidence>
<name>G0N853_CAEBE</name>
<keyword evidence="8 12" id="KW-0472">Membrane</keyword>
<dbReference type="HOGENOM" id="CLU_000611_0_0_1"/>
<comment type="subcellular location">
    <subcellularLocation>
        <location evidence="1">Membrane</location>
    </subcellularLocation>
</comment>
<protein>
    <recommendedName>
        <fullName evidence="14">Cadherin domain-containing protein</fullName>
    </recommendedName>
</protein>
<dbReference type="EMBL" id="GL379849">
    <property type="protein sequence ID" value="EGT55061.1"/>
    <property type="molecule type" value="Genomic_DNA"/>
</dbReference>
<dbReference type="InterPro" id="IPR015919">
    <property type="entry name" value="Cadherin-like_sf"/>
</dbReference>
<dbReference type="PROSITE" id="PS50268">
    <property type="entry name" value="CADHERIN_2"/>
    <property type="match status" value="19"/>
</dbReference>
<evidence type="ECO:0000313" key="16">
    <source>
        <dbReference type="Proteomes" id="UP000008068"/>
    </source>
</evidence>
<evidence type="ECO:0000256" key="8">
    <source>
        <dbReference type="ARBA" id="ARBA00023136"/>
    </source>
</evidence>
<feature type="domain" description="Cadherin" evidence="14">
    <location>
        <begin position="229"/>
        <end position="332"/>
    </location>
</feature>
<feature type="domain" description="Cadherin" evidence="14">
    <location>
        <begin position="18"/>
        <end position="117"/>
    </location>
</feature>
<evidence type="ECO:0000256" key="1">
    <source>
        <dbReference type="ARBA" id="ARBA00004370"/>
    </source>
</evidence>
<feature type="domain" description="Cadherin" evidence="14">
    <location>
        <begin position="2080"/>
        <end position="2176"/>
    </location>
</feature>
<feature type="domain" description="Cadherin" evidence="14">
    <location>
        <begin position="637"/>
        <end position="736"/>
    </location>
</feature>
<evidence type="ECO:0000256" key="13">
    <source>
        <dbReference type="SAM" id="SignalP"/>
    </source>
</evidence>
<dbReference type="GO" id="GO:0007156">
    <property type="term" value="P:homophilic cell adhesion via plasma membrane adhesion molecules"/>
    <property type="evidence" value="ECO:0007669"/>
    <property type="project" value="InterPro"/>
</dbReference>
<feature type="chain" id="PRO_5003405370" description="Cadherin domain-containing protein" evidence="13">
    <location>
        <begin position="21"/>
        <end position="2727"/>
    </location>
</feature>
<dbReference type="FunFam" id="2.60.40.60:FF:000020">
    <property type="entry name" value="Dachsous cadherin-related 1b"/>
    <property type="match status" value="2"/>
</dbReference>
<feature type="domain" description="Cadherin" evidence="14">
    <location>
        <begin position="737"/>
        <end position="834"/>
    </location>
</feature>
<keyword evidence="16" id="KW-1185">Reference proteome</keyword>
<dbReference type="PROSITE" id="PS00232">
    <property type="entry name" value="CADHERIN_1"/>
    <property type="match status" value="8"/>
</dbReference>
<dbReference type="InterPro" id="IPR020894">
    <property type="entry name" value="Cadherin_CS"/>
</dbReference>
<feature type="signal peptide" evidence="13">
    <location>
        <begin position="1"/>
        <end position="20"/>
    </location>
</feature>
<feature type="domain" description="Cadherin" evidence="14">
    <location>
        <begin position="1050"/>
        <end position="1147"/>
    </location>
</feature>
<evidence type="ECO:0000256" key="12">
    <source>
        <dbReference type="SAM" id="Phobius"/>
    </source>
</evidence>
<dbReference type="GO" id="GO:0007411">
    <property type="term" value="P:axon guidance"/>
    <property type="evidence" value="ECO:0007669"/>
    <property type="project" value="UniProtKB-ARBA"/>
</dbReference>
<feature type="domain" description="Cadherin" evidence="14">
    <location>
        <begin position="536"/>
        <end position="636"/>
    </location>
</feature>
<feature type="domain" description="Cadherin" evidence="14">
    <location>
        <begin position="2389"/>
        <end position="2492"/>
    </location>
</feature>
<evidence type="ECO:0000256" key="9">
    <source>
        <dbReference type="ARBA" id="ARBA00023157"/>
    </source>
</evidence>
<dbReference type="Pfam" id="PF00028">
    <property type="entry name" value="Cadherin"/>
    <property type="match status" value="15"/>
</dbReference>
<dbReference type="SMART" id="SM00112">
    <property type="entry name" value="CA"/>
    <property type="match status" value="19"/>
</dbReference>
<sequence length="2727" mass="301521">MRILSILFFIFIFLPYPSNGLTRFTVPESAQIGHRIGWISGKQEESVAPQYFVVFPDEQTSKFLKVDERSGEITTIAHLDYEKRSKFEIVAVRVEESGLTIDILVEVDDENDNAPSFADQSVKLEISEFAQLGTSFALPTVTDGDGPKYDVHKFVILQGNVNNVFKLTSRKVNEQLQADLVVNGQLDREFRDKYELLIEAEDGGKPAKTGQLRCFIEIIDANDNAPVFSRSRYTASVSANISIGSHIITVQATDGDIGENSRISYEIKKTSSPSNSNFAISPSGVITTTASLLPASTHDVIVVASDHGNPPLSSSAVVTISVMGSTLASPPLDIIWLVESNSAHLLENSTLGSIVARVSIAQMYRDTKLRLTGTTSLCPQQTDQSHVYLLLLCGILDRETTSEYHLKFLLEKDGQIIIEHPQLLTIGDINDNAPQWHSSQIHISLNRTQGGSRTLTAKDPDLGQNGWIRYSVLDTDLVSIDKETGRIFVPNTIDCNFGSEIRFRVRAEDGGSPALSTDLQVTADLLDSESKPPQFEKALWQVEIAEDTPLGTCLVKVVANNSQCGNSKRIRYSMQGKDEYLSVDSMSGTVCIQKMFDYEKANSYQTTIVATNANSETSTSLISIRLKDVNDNWPIFYPNEYHLTIREGPKPVEPLLVVSASDMDFGHFGEVTYQILSESTSFSINSMTGEVFAKKDLSRGRFHLVVNAKDGGGLSSESPANIHITVIDKDSKTPEFSRSKYEIKTTEDILPGIAIGSVAAISEGRIKYSIYSGDPEHNFSIDEDTGKIYVTRYLDADVHDTVLLNIQATMEGGQTNQTQVLISIDDHNDNSPVFLNNLVEISVREDTPINDPFYVVHATDKDKKKNGQVKYSIISSHPGSSIEIDPMTGQLSTSSEFDYETVRNFKIRIKAQDLGIPPRSSNMTLFVHITDVNDNSPKFEKSAYFMDVQENSPPKTIVGKVMAGDLDSLENGVVSYRITNGSEYFGIDEKLGTIYTKKLLDRETISHVDVSIIAEDKGLPSRSSSVQARITVLDVNDNPPSCLSITPIVVPANSPPSTSIGTIVASDPDKGLNGSVLYRAQLQSNLFVVKSNGDVYLRRQLNASDEHHQRLSVIVSDQGTPRKSVVCHVSVRIAKGSSDIIIQEPIQRYVEIPANCGSKCRLMVFNATGVVTWQIQSSDISNHFAIREGVLSMVSQPIHRPPYSLVIVLSDKNDRQKSIQIRIVATGESANKEETIRISDTNSIGSKIGRLGEKSIDNSFFYRFSKDNEENCPLELDQTGGVLYLAEGIRGRGADSNFSCFFEKYNTTDGSLDEMRVDLEITRSKSDKPQFDTRHLTIHVREDTPTGSILTTVNATANDDASTPISYRFPSQIDTFAIDQFTGDITLVESLHWHVKPKYHLIVEAFTTGPGTTLLVTVDVEDVNDHSPFIVSQPTILVPASFRKGDVVHRVVAIDMDEDPVISYSIQNYSEPVESLKIDNVTGEITILTGEGLPETITVKAEDFADPTKFDEQKILIKSFNTSKKHWHFFELQKDTVELPPGTSKDTVAKEFKHESGVKLRMIPTSQFFDLKGSSVIQTSVNVAAGTYRFTVVAEKEEELVDWTVLEITVAPMFQDPPKISSTSCGVVTVEENQSLKNFKRIMATGMTEKSRFRFQGNPDKFTIDPITGDISTTPLDRESAQEHLLVVILQDSGRNDSCTVRVTVADQNDNKPQFDVNTPSEISINESTQIGDVLFRLQASDMDIGGNGKMSFELIEDPSKTLDVVPETGALVVRRFSSKKDSWDIKIRVSDHGIPSLTSEKTIRISNYLRSPLPESHLEFSRQTYISTIDEGLPRGQFVSKLETSEEISGITYMIGISGGGQITARVDVRVNNLNDNVPSFPQTKPRRVPENLKVGSYVATVGAKDVDQLGPLQYSLEEPGAFTVDRFTGVVHLAAPLDHEAVKEHTLKLKVTDGHFETFTNLTIFVSDINDNAPKFSKDFYMTYVSPMTYSPGLPFAKISATDADSQKITYSLSPDSSSIFKISSEDGSLSMRMLPPSGERYLLTVTATDNGIPSLSTSVPVSVVIGEALPTEKPVFERQELRFEVLENSKIGLQIGNLSGETREFLYRIQDPEASKLFSVDKFGRLFVAGPIDREQKAAYEFTVEIDNEMMSQKVSSKCHVSILDENDNSPVFTSSMFYVNLKDSMTHGQTIGQILARDSDQDENGRVSYRILSGNDLNIVTLNTDSGAIQLNEWNDAQLDRFPSGTWQILVEARDHGHPYRSTIGKVQVSLKMSSWSGSAPFFVLPVYEVHVMEDTPLNTVVQKVRASNRLGIENKGLLYSLKEHNGKLGIDVKTGEISLKSHLDWESEPLISMYLQVSDGNGRSAVVPLKIVVEPVDEFAPVFTKTSYTLQIPISTPAGESVGQMQAIDEDGGAHGVVKYAISDRQSTVTIEENTGIIRLSKSLSSRRNLTIEQITVVAFSTPTKLSKTTVYLEIGPFDLQPSLPKLLLHSKPVQIAAASLILLLLLLIVVICVCMCKSRKKAKKQEKPDIMCTSTITEERRRSSQKPTLQKQVYSVKTGEIRTLSGGDMGPFHHPTNSMTSSVSNSSEANRMIRGSSRSQMDSGIDPDNVSINSSVTDYLVSLGVNANPIPPRIRPNTTYDSLMNDYIYARVEDVLPPGPISLTTPNQHSLLRQPLSTAANRRPHPHVVPSFEPLTEIFSEIVEMQKNEQQRRKEYVQVEI</sequence>
<feature type="domain" description="Cadherin" evidence="14">
    <location>
        <begin position="1882"/>
        <end position="1978"/>
    </location>
</feature>
<feature type="compositionally biased region" description="Low complexity" evidence="11">
    <location>
        <begin position="2582"/>
        <end position="2592"/>
    </location>
</feature>
<feature type="domain" description="Cadherin" evidence="14">
    <location>
        <begin position="835"/>
        <end position="939"/>
    </location>
</feature>
<dbReference type="PRINTS" id="PR00205">
    <property type="entry name" value="CADHERIN"/>
</dbReference>
<evidence type="ECO:0000256" key="3">
    <source>
        <dbReference type="ARBA" id="ARBA00022692"/>
    </source>
</evidence>
<dbReference type="GO" id="GO:0030855">
    <property type="term" value="P:epithelial cell differentiation"/>
    <property type="evidence" value="ECO:0007669"/>
    <property type="project" value="UniProtKB-ARBA"/>
</dbReference>
<feature type="domain" description="Cadherin" evidence="14">
    <location>
        <begin position="940"/>
        <end position="1042"/>
    </location>
</feature>
<evidence type="ECO:0000256" key="5">
    <source>
        <dbReference type="ARBA" id="ARBA00022737"/>
    </source>
</evidence>
<dbReference type="eggNOG" id="KOG3594">
    <property type="taxonomic scope" value="Eukaryota"/>
</dbReference>
<feature type="domain" description="Cadherin" evidence="14">
    <location>
        <begin position="1994"/>
        <end position="2079"/>
    </location>
</feature>
<dbReference type="Gene3D" id="2.60.40.60">
    <property type="entry name" value="Cadherins"/>
    <property type="match status" value="20"/>
</dbReference>
<dbReference type="OrthoDB" id="6252479at2759"/>
<keyword evidence="3 12" id="KW-0812">Transmembrane</keyword>
<dbReference type="FunFam" id="2.60.40.60:FF:000416">
    <property type="entry name" value="Cadherin-related hmr-1"/>
    <property type="match status" value="1"/>
</dbReference>
<feature type="domain" description="Cadherin" evidence="14">
    <location>
        <begin position="2288"/>
        <end position="2388"/>
    </location>
</feature>
<keyword evidence="7 12" id="KW-1133">Transmembrane helix</keyword>
<dbReference type="FunCoup" id="G0N853">
    <property type="interactions" value="154"/>
</dbReference>
<feature type="transmembrane region" description="Helical" evidence="12">
    <location>
        <begin position="2501"/>
        <end position="2522"/>
    </location>
</feature>
<evidence type="ECO:0000259" key="14">
    <source>
        <dbReference type="PROSITE" id="PS50268"/>
    </source>
</evidence>
<feature type="domain" description="Cadherin" evidence="14">
    <location>
        <begin position="1717"/>
        <end position="1882"/>
    </location>
</feature>
<keyword evidence="6 10" id="KW-0106">Calcium</keyword>
<evidence type="ECO:0000256" key="7">
    <source>
        <dbReference type="ARBA" id="ARBA00022989"/>
    </source>
</evidence>
<accession>G0N853</accession>
<feature type="domain" description="Cadherin" evidence="14">
    <location>
        <begin position="454"/>
        <end position="535"/>
    </location>
</feature>
<evidence type="ECO:0000256" key="6">
    <source>
        <dbReference type="ARBA" id="ARBA00022837"/>
    </source>
</evidence>
<dbReference type="Proteomes" id="UP000008068">
    <property type="component" value="Unassembled WGS sequence"/>
</dbReference>
<feature type="region of interest" description="Disordered" evidence="11">
    <location>
        <begin position="2572"/>
        <end position="2592"/>
    </location>
</feature>
<feature type="domain" description="Cadherin" evidence="14">
    <location>
        <begin position="2177"/>
        <end position="2287"/>
    </location>
</feature>
<feature type="domain" description="Cadherin" evidence="14">
    <location>
        <begin position="1652"/>
        <end position="1715"/>
    </location>
</feature>
<keyword evidence="2" id="KW-0245">EGF-like domain</keyword>
<dbReference type="STRING" id="135651.G0N853"/>
<dbReference type="GO" id="GO:0005509">
    <property type="term" value="F:calcium ion binding"/>
    <property type="evidence" value="ECO:0007669"/>
    <property type="project" value="UniProtKB-UniRule"/>
</dbReference>
<dbReference type="PANTHER" id="PTHR24026:SF133">
    <property type="entry name" value="CADHERIN-RELATED FAMILY MEMBER 2"/>
    <property type="match status" value="1"/>
</dbReference>
<dbReference type="InterPro" id="IPR002126">
    <property type="entry name" value="Cadherin-like_dom"/>
</dbReference>
<evidence type="ECO:0000256" key="4">
    <source>
        <dbReference type="ARBA" id="ARBA00022729"/>
    </source>
</evidence>
<evidence type="ECO:0000313" key="15">
    <source>
        <dbReference type="EMBL" id="EGT55061.1"/>
    </source>
</evidence>
<dbReference type="PANTHER" id="PTHR24026">
    <property type="entry name" value="FAT ATYPICAL CADHERIN-RELATED"/>
    <property type="match status" value="1"/>
</dbReference>
<evidence type="ECO:0000256" key="2">
    <source>
        <dbReference type="ARBA" id="ARBA00022536"/>
    </source>
</evidence>
<keyword evidence="5" id="KW-0677">Repeat</keyword>
<dbReference type="InParanoid" id="G0N853"/>
<dbReference type="OMA" id="STCQIRI"/>
<keyword evidence="4 13" id="KW-0732">Signal</keyword>
<evidence type="ECO:0000256" key="10">
    <source>
        <dbReference type="PROSITE-ProRule" id="PRU00043"/>
    </source>
</evidence>
<proteinExistence type="predicted"/>
<organism evidence="16">
    <name type="scientific">Caenorhabditis brenneri</name>
    <name type="common">Nematode worm</name>
    <dbReference type="NCBI Taxonomy" id="135651"/>
    <lineage>
        <taxon>Eukaryota</taxon>
        <taxon>Metazoa</taxon>
        <taxon>Ecdysozoa</taxon>
        <taxon>Nematoda</taxon>
        <taxon>Chromadorea</taxon>
        <taxon>Rhabditida</taxon>
        <taxon>Rhabditina</taxon>
        <taxon>Rhabditomorpha</taxon>
        <taxon>Rhabditoidea</taxon>
        <taxon>Rhabditidae</taxon>
        <taxon>Peloderinae</taxon>
        <taxon>Caenorhabditis</taxon>
    </lineage>
</organism>
<gene>
    <name evidence="15" type="ORF">CAEBREN_00867</name>
</gene>
<feature type="domain" description="Cadherin" evidence="14">
    <location>
        <begin position="118"/>
        <end position="228"/>
    </location>
</feature>
<feature type="domain" description="Cadherin" evidence="14">
    <location>
        <begin position="1332"/>
        <end position="1430"/>
    </location>
</feature>
<dbReference type="GO" id="GO:0005886">
    <property type="term" value="C:plasma membrane"/>
    <property type="evidence" value="ECO:0007669"/>
    <property type="project" value="InterPro"/>
</dbReference>